<dbReference type="InterPro" id="IPR000836">
    <property type="entry name" value="PRTase_dom"/>
</dbReference>
<dbReference type="Gene3D" id="3.40.50.300">
    <property type="entry name" value="P-loop containing nucleotide triphosphate hydrolases"/>
    <property type="match status" value="1"/>
</dbReference>
<feature type="domain" description="Phosphoribosyltransferase" evidence="1">
    <location>
        <begin position="492"/>
        <end position="687"/>
    </location>
</feature>
<dbReference type="Gene3D" id="3.40.50.2020">
    <property type="match status" value="1"/>
</dbReference>
<reference evidence="2 3" key="1">
    <citation type="journal article" date="2024" name="Front Chem Biol">
        <title>Unveiling the potential of Daldinia eschscholtzii MFLUCC 19-0629 through bioactivity and bioinformatics studies for enhanced sustainable agriculture production.</title>
        <authorList>
            <person name="Brooks S."/>
            <person name="Weaver J.A."/>
            <person name="Klomchit A."/>
            <person name="Alharthi S.A."/>
            <person name="Onlamun T."/>
            <person name="Nurani R."/>
            <person name="Vong T.K."/>
            <person name="Alberti F."/>
            <person name="Greco C."/>
        </authorList>
    </citation>
    <scope>NUCLEOTIDE SEQUENCE [LARGE SCALE GENOMIC DNA]</scope>
    <source>
        <strain evidence="2">MFLUCC 19-0629</strain>
    </source>
</reference>
<dbReference type="PANTHER" id="PTHR43344:SF20">
    <property type="entry name" value="URACIL PHOSPHORIBOSYLTRANSFERASE"/>
    <property type="match status" value="1"/>
</dbReference>
<dbReference type="EMBL" id="JBANMG010000003">
    <property type="protein sequence ID" value="KAK6955502.1"/>
    <property type="molecule type" value="Genomic_DNA"/>
</dbReference>
<dbReference type="SUPFAM" id="SSF52540">
    <property type="entry name" value="P-loop containing nucleoside triphosphate hydrolases"/>
    <property type="match status" value="1"/>
</dbReference>
<dbReference type="Pfam" id="PF13207">
    <property type="entry name" value="AAA_17"/>
    <property type="match status" value="1"/>
</dbReference>
<sequence length="692" mass="77017">MLNPPADTEDSHLVEHRPLALASPKPVVIGLYGLPGSGKSFLLNQLKGELNEGIFKFYEGSEVISSLVPGGLDAFKELDEPNKEHFRRLAVNHIARNCATTGHVGVVAGHFMFWEEGEETGSTVCTQNDVEVYTHIIYLNIDPEIISRHRSGDMDRDRPCVSVDHLRKWQETERSQLRQLCYDNGILFSSVAFQRGLSSQLSTLMREFQNNTMTANLSSALEKLGKILANDSRQLRTMLVLDADKTLVVEDTGKLFWEVASRHRPDIENDAALKTIFSSRLGYSYTAFRQAALLYQETFSDEEFKLFCEEVAESVILRPEFALLLKKVQGHNHVGAVVITCGLRHIWDEILRKAGLSKTVKVIGGGRIADGLVVTPEVKASLVTYLRSTYGLYIWAFGDSPLDLPMLIQAHKAVVIVGKEEERSKSMDAALRDAIDNGFQAHQVLLPGTVSPRLDTKKLPLLDLRDPEFLVAIFSAHVNEDSHRLHLIHANDTPSARLLMTPMRNAAIAGHELREAHQNAGWYLAVEFLAEVLEIQEYPMDHVQGNITSGYRLRHEEDTLVIPLMRGGEAMAFGISRAFPLAQFVHASRPDDVKMDHLSKIRNVILVDSVINSGSTIVEFARHVRALRPQVRVVVVAGVVQKQSISQGGQVLEYAQQLGLELIALRISSNKYTGSGGTDTGNRLFNTTHLSK</sequence>
<keyword evidence="3" id="KW-1185">Reference proteome</keyword>
<dbReference type="SUPFAM" id="SSF53271">
    <property type="entry name" value="PRTase-like"/>
    <property type="match status" value="1"/>
</dbReference>
<dbReference type="InterPro" id="IPR036412">
    <property type="entry name" value="HAD-like_sf"/>
</dbReference>
<evidence type="ECO:0000313" key="3">
    <source>
        <dbReference type="Proteomes" id="UP001369815"/>
    </source>
</evidence>
<dbReference type="GO" id="GO:0005737">
    <property type="term" value="C:cytoplasm"/>
    <property type="evidence" value="ECO:0007669"/>
    <property type="project" value="TreeGrafter"/>
</dbReference>
<dbReference type="SUPFAM" id="SSF56784">
    <property type="entry name" value="HAD-like"/>
    <property type="match status" value="1"/>
</dbReference>
<protein>
    <recommendedName>
        <fullName evidence="1">Phosphoribosyltransferase domain-containing protein</fullName>
    </recommendedName>
</protein>
<proteinExistence type="predicted"/>
<dbReference type="InterPro" id="IPR050582">
    <property type="entry name" value="HAD-like_SerB"/>
</dbReference>
<dbReference type="Pfam" id="PF14681">
    <property type="entry name" value="UPRTase"/>
    <property type="match status" value="1"/>
</dbReference>
<gene>
    <name evidence="2" type="ORF">Daesc_003142</name>
</gene>
<evidence type="ECO:0000313" key="2">
    <source>
        <dbReference type="EMBL" id="KAK6955502.1"/>
    </source>
</evidence>
<dbReference type="Proteomes" id="UP001369815">
    <property type="component" value="Unassembled WGS sequence"/>
</dbReference>
<dbReference type="GO" id="GO:0006564">
    <property type="term" value="P:L-serine biosynthetic process"/>
    <property type="evidence" value="ECO:0007669"/>
    <property type="project" value="TreeGrafter"/>
</dbReference>
<accession>A0AAX6MTK0</accession>
<dbReference type="PANTHER" id="PTHR43344">
    <property type="entry name" value="PHOSPHOSERINE PHOSPHATASE"/>
    <property type="match status" value="1"/>
</dbReference>
<dbReference type="GO" id="GO:0000287">
    <property type="term" value="F:magnesium ion binding"/>
    <property type="evidence" value="ECO:0007669"/>
    <property type="project" value="TreeGrafter"/>
</dbReference>
<dbReference type="CDD" id="cd06223">
    <property type="entry name" value="PRTases_typeI"/>
    <property type="match status" value="1"/>
</dbReference>
<evidence type="ECO:0000259" key="1">
    <source>
        <dbReference type="Pfam" id="PF14681"/>
    </source>
</evidence>
<organism evidence="2 3">
    <name type="scientific">Daldinia eschscholtzii</name>
    <dbReference type="NCBI Taxonomy" id="292717"/>
    <lineage>
        <taxon>Eukaryota</taxon>
        <taxon>Fungi</taxon>
        <taxon>Dikarya</taxon>
        <taxon>Ascomycota</taxon>
        <taxon>Pezizomycotina</taxon>
        <taxon>Sordariomycetes</taxon>
        <taxon>Xylariomycetidae</taxon>
        <taxon>Xylariales</taxon>
        <taxon>Hypoxylaceae</taxon>
        <taxon>Daldinia</taxon>
    </lineage>
</organism>
<name>A0AAX6MTK0_9PEZI</name>
<dbReference type="AlphaFoldDB" id="A0AAX6MTK0"/>
<dbReference type="InterPro" id="IPR023214">
    <property type="entry name" value="HAD_sf"/>
</dbReference>
<dbReference type="Pfam" id="PF12710">
    <property type="entry name" value="HAD"/>
    <property type="match status" value="1"/>
</dbReference>
<dbReference type="Gene3D" id="3.40.50.1000">
    <property type="entry name" value="HAD superfamily/HAD-like"/>
    <property type="match status" value="1"/>
</dbReference>
<dbReference type="InterPro" id="IPR029057">
    <property type="entry name" value="PRTase-like"/>
</dbReference>
<dbReference type="GO" id="GO:0036424">
    <property type="term" value="F:L-phosphoserine phosphatase activity"/>
    <property type="evidence" value="ECO:0007669"/>
    <property type="project" value="TreeGrafter"/>
</dbReference>
<dbReference type="InterPro" id="IPR027417">
    <property type="entry name" value="P-loop_NTPase"/>
</dbReference>
<comment type="caution">
    <text evidence="2">The sequence shown here is derived from an EMBL/GenBank/DDBJ whole genome shotgun (WGS) entry which is preliminary data.</text>
</comment>